<organism evidence="5 6">
    <name type="scientific">Chengkuizengella marina</name>
    <dbReference type="NCBI Taxonomy" id="2507566"/>
    <lineage>
        <taxon>Bacteria</taxon>
        <taxon>Bacillati</taxon>
        <taxon>Bacillota</taxon>
        <taxon>Bacilli</taxon>
        <taxon>Bacillales</taxon>
        <taxon>Paenibacillaceae</taxon>
        <taxon>Chengkuizengella</taxon>
    </lineage>
</organism>
<dbReference type="EMBL" id="SIJB01000007">
    <property type="protein sequence ID" value="NBI27835.1"/>
    <property type="molecule type" value="Genomic_DNA"/>
</dbReference>
<protein>
    <submittedName>
        <fullName evidence="5">Inositol 2-dehydrogenase</fullName>
        <ecNumber evidence="5">1.1.1.18</ecNumber>
    </submittedName>
</protein>
<dbReference type="SUPFAM" id="SSF51735">
    <property type="entry name" value="NAD(P)-binding Rossmann-fold domains"/>
    <property type="match status" value="1"/>
</dbReference>
<evidence type="ECO:0000313" key="5">
    <source>
        <dbReference type="EMBL" id="NBI27835.1"/>
    </source>
</evidence>
<dbReference type="InterPro" id="IPR055170">
    <property type="entry name" value="GFO_IDH_MocA-like_dom"/>
</dbReference>
<dbReference type="InterPro" id="IPR036291">
    <property type="entry name" value="NAD(P)-bd_dom_sf"/>
</dbReference>
<gene>
    <name evidence="5" type="primary">iolG</name>
    <name evidence="5" type="ORF">ERL59_02525</name>
</gene>
<dbReference type="Gene3D" id="3.40.50.720">
    <property type="entry name" value="NAD(P)-binding Rossmann-like Domain"/>
    <property type="match status" value="1"/>
</dbReference>
<comment type="similarity">
    <text evidence="1">Belongs to the Gfo/Idh/MocA family.</text>
</comment>
<evidence type="ECO:0000256" key="1">
    <source>
        <dbReference type="ARBA" id="ARBA00010928"/>
    </source>
</evidence>
<feature type="domain" description="Gfo/Idh/MocA-like oxidoreductase N-terminal" evidence="3">
    <location>
        <begin position="10"/>
        <end position="129"/>
    </location>
</feature>
<keyword evidence="2 5" id="KW-0560">Oxidoreductase</keyword>
<evidence type="ECO:0000259" key="4">
    <source>
        <dbReference type="Pfam" id="PF22725"/>
    </source>
</evidence>
<dbReference type="Pfam" id="PF22725">
    <property type="entry name" value="GFO_IDH_MocA_C3"/>
    <property type="match status" value="1"/>
</dbReference>
<feature type="domain" description="GFO/IDH/MocA-like oxidoreductase" evidence="4">
    <location>
        <begin position="137"/>
        <end position="257"/>
    </location>
</feature>
<dbReference type="PANTHER" id="PTHR42840">
    <property type="entry name" value="NAD(P)-BINDING ROSSMANN-FOLD SUPERFAMILY PROTEIN-RELATED"/>
    <property type="match status" value="1"/>
</dbReference>
<dbReference type="SUPFAM" id="SSF55347">
    <property type="entry name" value="Glyceraldehyde-3-phosphate dehydrogenase-like, C-terminal domain"/>
    <property type="match status" value="1"/>
</dbReference>
<proteinExistence type="inferred from homology"/>
<evidence type="ECO:0000313" key="6">
    <source>
        <dbReference type="Proteomes" id="UP000448943"/>
    </source>
</evidence>
<dbReference type="InterPro" id="IPR000683">
    <property type="entry name" value="Gfo/Idh/MocA-like_OxRdtase_N"/>
</dbReference>
<accession>A0A6N9PYY3</accession>
<dbReference type="AlphaFoldDB" id="A0A6N9PYY3"/>
<name>A0A6N9PYY3_9BACL</name>
<dbReference type="PANTHER" id="PTHR42840:SF3">
    <property type="entry name" value="BINDING ROSSMANN FOLD OXIDOREDUCTASE, PUTATIVE (AFU_ORTHOLOGUE AFUA_2G10240)-RELATED"/>
    <property type="match status" value="1"/>
</dbReference>
<comment type="caution">
    <text evidence="5">The sequence shown here is derived from an EMBL/GenBank/DDBJ whole genome shotgun (WGS) entry which is preliminary data.</text>
</comment>
<dbReference type="EC" id="1.1.1.18" evidence="5"/>
<reference evidence="5 6" key="1">
    <citation type="submission" date="2019-01" db="EMBL/GenBank/DDBJ databases">
        <title>Chengkuizengella sp. nov., isolated from deep-sea sediment of East Pacific Ocean.</title>
        <authorList>
            <person name="Yang J."/>
            <person name="Lai Q."/>
            <person name="Shao Z."/>
        </authorList>
    </citation>
    <scope>NUCLEOTIDE SEQUENCE [LARGE SCALE GENOMIC DNA]</scope>
    <source>
        <strain evidence="5 6">YPA3-1-1</strain>
    </source>
</reference>
<dbReference type="InterPro" id="IPR030827">
    <property type="entry name" value="Myo_inos_IolG"/>
</dbReference>
<sequence length="348" mass="39072">MVKETVKHTLKIGIIGAGRIGKLHAENLVLLDKVELKAISDIYVENVIDWANKLGIKKTTKDYKEIIKDPEINAVYICSPTNTHAQMIKEAAEAKKHIFCEKPISFSAEETFEALKIVEQHGVKLQVGFNRRFDHNFKKVHDTVKNGLIGDPHIVKITSRDPEPPPAEYIKASGGLFMDMAIHDFDMARYVTGSEVEEVYVQGASLVDPVFKQYGDVDTAIITLKFENGAIGVIDNSRKAVYGYDQRVEVFGSKGSVAIQNDHPTTVEISTMQGVYRDKPQYFFLERYKDAYVIESREFIQCLLQDSPLVCTGNDGYQAELIAKAAKESLQQGKPVKIEQFKSEIIKP</sequence>
<dbReference type="OrthoDB" id="9815825at2"/>
<dbReference type="Gene3D" id="3.30.360.10">
    <property type="entry name" value="Dihydrodipicolinate Reductase, domain 2"/>
    <property type="match status" value="1"/>
</dbReference>
<dbReference type="GO" id="GO:0000166">
    <property type="term" value="F:nucleotide binding"/>
    <property type="evidence" value="ECO:0007669"/>
    <property type="project" value="InterPro"/>
</dbReference>
<dbReference type="Pfam" id="PF01408">
    <property type="entry name" value="GFO_IDH_MocA"/>
    <property type="match status" value="1"/>
</dbReference>
<dbReference type="GO" id="GO:0050112">
    <property type="term" value="F:inositol 2-dehydrogenase (NAD+) activity"/>
    <property type="evidence" value="ECO:0007669"/>
    <property type="project" value="UniProtKB-EC"/>
</dbReference>
<keyword evidence="6" id="KW-1185">Reference proteome</keyword>
<dbReference type="Proteomes" id="UP000448943">
    <property type="component" value="Unassembled WGS sequence"/>
</dbReference>
<evidence type="ECO:0000259" key="3">
    <source>
        <dbReference type="Pfam" id="PF01408"/>
    </source>
</evidence>
<evidence type="ECO:0000256" key="2">
    <source>
        <dbReference type="ARBA" id="ARBA00023002"/>
    </source>
</evidence>
<dbReference type="NCBIfam" id="TIGR04380">
    <property type="entry name" value="myo_inos_iolG"/>
    <property type="match status" value="1"/>
</dbReference>
<dbReference type="FunFam" id="3.30.360.10:FF:000023">
    <property type="entry name" value="Inositol 2-dehydrogenase"/>
    <property type="match status" value="1"/>
</dbReference>